<evidence type="ECO:0000259" key="14">
    <source>
        <dbReference type="Pfam" id="PF01618"/>
    </source>
</evidence>
<dbReference type="PANTHER" id="PTHR30625">
    <property type="entry name" value="PROTEIN TOLQ"/>
    <property type="match status" value="1"/>
</dbReference>
<comment type="function">
    <text evidence="11">Involved in the TonB-dependent energy-dependent transport of various receptor-bound substrates. Protects ExbD from proteolytic degradation and functionally stabilizes TonB.</text>
</comment>
<dbReference type="InterPro" id="IPR050790">
    <property type="entry name" value="ExbB/TolQ_transport"/>
</dbReference>
<evidence type="ECO:0000256" key="2">
    <source>
        <dbReference type="ARBA" id="ARBA00011471"/>
    </source>
</evidence>
<keyword evidence="5" id="KW-1003">Cell membrane</keyword>
<comment type="subunit">
    <text evidence="2">The accessory proteins ExbB and ExbD seem to form a complex with TonB.</text>
</comment>
<evidence type="ECO:0000313" key="15">
    <source>
        <dbReference type="EMBL" id="GGY00850.1"/>
    </source>
</evidence>
<dbReference type="Pfam" id="PF01618">
    <property type="entry name" value="MotA_ExbB"/>
    <property type="match status" value="1"/>
</dbReference>
<gene>
    <name evidence="15" type="primary">exbB</name>
    <name evidence="15" type="ORF">GCM10011290_31110</name>
</gene>
<evidence type="ECO:0000256" key="13">
    <source>
        <dbReference type="SAM" id="Phobius"/>
    </source>
</evidence>
<comment type="similarity">
    <text evidence="12">Belongs to the exbB/tolQ family.</text>
</comment>
<evidence type="ECO:0000256" key="12">
    <source>
        <dbReference type="RuleBase" id="RU004057"/>
    </source>
</evidence>
<keyword evidence="6" id="KW-0997">Cell inner membrane</keyword>
<sequence length="224" mass="24298">MNLMLTFQQGDAILVSVFLILIAMSILTWYFIALRGWRAWQVRRDNRASEATLWAAASWTEVETALQGSAAPVARLAQDGLGALRQYRQHSASSLGQSCSLDEYLTRALRKRLAQEQQQLEGGMTFLATIGSTAPFIGLFGTVWGIYHALVNIGTQGQVSIATVAGPIGEALVATAAGLAAAIPAVMAYNTFVRLNRVINQDLDHFTHDLHAQLLTRGGEDGVR</sequence>
<organism evidence="15 16">
    <name type="scientific">Vogesella alkaliphila</name>
    <dbReference type="NCBI Taxonomy" id="1193621"/>
    <lineage>
        <taxon>Bacteria</taxon>
        <taxon>Pseudomonadati</taxon>
        <taxon>Pseudomonadota</taxon>
        <taxon>Betaproteobacteria</taxon>
        <taxon>Neisseriales</taxon>
        <taxon>Chromobacteriaceae</taxon>
        <taxon>Vogesella</taxon>
    </lineage>
</organism>
<evidence type="ECO:0000256" key="11">
    <source>
        <dbReference type="ARBA" id="ARBA00024816"/>
    </source>
</evidence>
<evidence type="ECO:0000256" key="3">
    <source>
        <dbReference type="ARBA" id="ARBA00022093"/>
    </source>
</evidence>
<feature type="domain" description="MotA/TolQ/ExbB proton channel" evidence="14">
    <location>
        <begin position="97"/>
        <end position="203"/>
    </location>
</feature>
<keyword evidence="7 13" id="KW-0812">Transmembrane</keyword>
<evidence type="ECO:0000256" key="10">
    <source>
        <dbReference type="ARBA" id="ARBA00023136"/>
    </source>
</evidence>
<proteinExistence type="inferred from homology"/>
<dbReference type="EMBL" id="BMYW01000016">
    <property type="protein sequence ID" value="GGY00850.1"/>
    <property type="molecule type" value="Genomic_DNA"/>
</dbReference>
<evidence type="ECO:0000256" key="5">
    <source>
        <dbReference type="ARBA" id="ARBA00022475"/>
    </source>
</evidence>
<protein>
    <recommendedName>
        <fullName evidence="3">Biopolymer transport protein ExbB</fullName>
    </recommendedName>
</protein>
<evidence type="ECO:0000256" key="7">
    <source>
        <dbReference type="ARBA" id="ARBA00022692"/>
    </source>
</evidence>
<dbReference type="InterPro" id="IPR002898">
    <property type="entry name" value="MotA_ExbB_proton_chnl"/>
</dbReference>
<comment type="subcellular location">
    <subcellularLocation>
        <location evidence="1">Cell inner membrane</location>
        <topology evidence="1">Multi-pass membrane protein</topology>
    </subcellularLocation>
    <subcellularLocation>
        <location evidence="12">Membrane</location>
        <topology evidence="12">Multi-pass membrane protein</topology>
    </subcellularLocation>
</comment>
<evidence type="ECO:0000256" key="9">
    <source>
        <dbReference type="ARBA" id="ARBA00022989"/>
    </source>
</evidence>
<keyword evidence="9 13" id="KW-1133">Transmembrane helix</keyword>
<evidence type="ECO:0000256" key="6">
    <source>
        <dbReference type="ARBA" id="ARBA00022519"/>
    </source>
</evidence>
<keyword evidence="16" id="KW-1185">Reference proteome</keyword>
<accession>A0ABQ2YZZ1</accession>
<comment type="caution">
    <text evidence="15">The sequence shown here is derived from an EMBL/GenBank/DDBJ whole genome shotgun (WGS) entry which is preliminary data.</text>
</comment>
<evidence type="ECO:0000256" key="4">
    <source>
        <dbReference type="ARBA" id="ARBA00022448"/>
    </source>
</evidence>
<name>A0ABQ2YZZ1_9NEIS</name>
<evidence type="ECO:0000313" key="16">
    <source>
        <dbReference type="Proteomes" id="UP000600877"/>
    </source>
</evidence>
<feature type="transmembrane region" description="Helical" evidence="13">
    <location>
        <begin position="126"/>
        <end position="147"/>
    </location>
</feature>
<evidence type="ECO:0000256" key="8">
    <source>
        <dbReference type="ARBA" id="ARBA00022927"/>
    </source>
</evidence>
<keyword evidence="4 12" id="KW-0813">Transport</keyword>
<feature type="transmembrane region" description="Helical" evidence="13">
    <location>
        <begin position="12"/>
        <end position="34"/>
    </location>
</feature>
<evidence type="ECO:0000256" key="1">
    <source>
        <dbReference type="ARBA" id="ARBA00004429"/>
    </source>
</evidence>
<dbReference type="PANTHER" id="PTHR30625:SF14">
    <property type="entry name" value="BIOPOLYMER TRANSPORT PROTEIN EXBB"/>
    <property type="match status" value="1"/>
</dbReference>
<reference evidence="16" key="1">
    <citation type="journal article" date="2019" name="Int. J. Syst. Evol. Microbiol.">
        <title>The Global Catalogue of Microorganisms (GCM) 10K type strain sequencing project: providing services to taxonomists for standard genome sequencing and annotation.</title>
        <authorList>
            <consortium name="The Broad Institute Genomics Platform"/>
            <consortium name="The Broad Institute Genome Sequencing Center for Infectious Disease"/>
            <person name="Wu L."/>
            <person name="Ma J."/>
        </authorList>
    </citation>
    <scope>NUCLEOTIDE SEQUENCE [LARGE SCALE GENOMIC DNA]</scope>
    <source>
        <strain evidence="16">KCTC 32041</strain>
    </source>
</reference>
<dbReference type="Proteomes" id="UP000600877">
    <property type="component" value="Unassembled WGS sequence"/>
</dbReference>
<keyword evidence="8 12" id="KW-0653">Protein transport</keyword>
<feature type="transmembrane region" description="Helical" evidence="13">
    <location>
        <begin position="167"/>
        <end position="189"/>
    </location>
</feature>
<keyword evidence="10 13" id="KW-0472">Membrane</keyword>